<evidence type="ECO:0000313" key="1">
    <source>
        <dbReference type="EMBL" id="KAE8683814.1"/>
    </source>
</evidence>
<dbReference type="AlphaFoldDB" id="A0A6A2YWD5"/>
<protein>
    <submittedName>
        <fullName evidence="1">Uncharacterized protein</fullName>
    </submittedName>
</protein>
<reference evidence="1" key="1">
    <citation type="submission" date="2019-09" db="EMBL/GenBank/DDBJ databases">
        <title>Draft genome information of white flower Hibiscus syriacus.</title>
        <authorList>
            <person name="Kim Y.-M."/>
        </authorList>
    </citation>
    <scope>NUCLEOTIDE SEQUENCE [LARGE SCALE GENOMIC DNA]</scope>
    <source>
        <strain evidence="1">YM2019G1</strain>
    </source>
</reference>
<gene>
    <name evidence="1" type="ORF">F3Y22_tig00111166pilonHSYRG00088</name>
</gene>
<comment type="caution">
    <text evidence="1">The sequence shown here is derived from an EMBL/GenBank/DDBJ whole genome shotgun (WGS) entry which is preliminary data.</text>
</comment>
<accession>A0A6A2YWD5</accession>
<name>A0A6A2YWD5_HIBSY</name>
<evidence type="ECO:0000313" key="2">
    <source>
        <dbReference type="Proteomes" id="UP000436088"/>
    </source>
</evidence>
<dbReference type="Proteomes" id="UP000436088">
    <property type="component" value="Unassembled WGS sequence"/>
</dbReference>
<proteinExistence type="predicted"/>
<dbReference type="EMBL" id="VEPZ02001257">
    <property type="protein sequence ID" value="KAE8683814.1"/>
    <property type="molecule type" value="Genomic_DNA"/>
</dbReference>
<keyword evidence="2" id="KW-1185">Reference proteome</keyword>
<sequence length="165" mass="18429">MMLMLECHLAFLKKSTRSSHVMSMMMTLMFLLDLVDESQIASISHWHHAAHVYSPWCVSEEGEIIVRQKTKNSLALLMFIKHLNIDIAHKLTCSDAGCGSNIPSSLNQGRLDEISRVQHADYDTSPKDDSFQIPSLLDAVPRTRVSSSIGLAGKSHDIFVRVNHG</sequence>
<organism evidence="1 2">
    <name type="scientific">Hibiscus syriacus</name>
    <name type="common">Rose of Sharon</name>
    <dbReference type="NCBI Taxonomy" id="106335"/>
    <lineage>
        <taxon>Eukaryota</taxon>
        <taxon>Viridiplantae</taxon>
        <taxon>Streptophyta</taxon>
        <taxon>Embryophyta</taxon>
        <taxon>Tracheophyta</taxon>
        <taxon>Spermatophyta</taxon>
        <taxon>Magnoliopsida</taxon>
        <taxon>eudicotyledons</taxon>
        <taxon>Gunneridae</taxon>
        <taxon>Pentapetalae</taxon>
        <taxon>rosids</taxon>
        <taxon>malvids</taxon>
        <taxon>Malvales</taxon>
        <taxon>Malvaceae</taxon>
        <taxon>Malvoideae</taxon>
        <taxon>Hibiscus</taxon>
    </lineage>
</organism>